<evidence type="ECO:0000259" key="4">
    <source>
        <dbReference type="PROSITE" id="PS50110"/>
    </source>
</evidence>
<dbReference type="Pfam" id="PF00990">
    <property type="entry name" value="GGDEF"/>
    <property type="match status" value="1"/>
</dbReference>
<feature type="domain" description="GGDEF" evidence="5">
    <location>
        <begin position="171"/>
        <end position="305"/>
    </location>
</feature>
<dbReference type="InterPro" id="IPR029787">
    <property type="entry name" value="Nucleotide_cyclase"/>
</dbReference>
<dbReference type="InterPro" id="IPR043128">
    <property type="entry name" value="Rev_trsase/Diguanyl_cyclase"/>
</dbReference>
<dbReference type="SMART" id="SM00267">
    <property type="entry name" value="GGDEF"/>
    <property type="match status" value="1"/>
</dbReference>
<reference evidence="6 7" key="1">
    <citation type="submission" date="2024-09" db="EMBL/GenBank/DDBJ databases">
        <title>Elucidation of the Bokeelamides from Bacteria Associated with Moon Snail Egg Collars.</title>
        <authorList>
            <person name="Campbell R."/>
            <person name="Piedl K."/>
            <person name="Mevers E."/>
        </authorList>
    </citation>
    <scope>NUCLEOTIDE SEQUENCE [LARGE SCALE GENOMIC DNA]</scope>
    <source>
        <strain evidence="6 7">EM133</strain>
    </source>
</reference>
<feature type="domain" description="Response regulatory" evidence="4">
    <location>
        <begin position="13"/>
        <end position="128"/>
    </location>
</feature>
<dbReference type="Proteomes" id="UP001609932">
    <property type="component" value="Unassembled WGS sequence"/>
</dbReference>
<proteinExistence type="predicted"/>
<dbReference type="SUPFAM" id="SSF55073">
    <property type="entry name" value="Nucleotide cyclase"/>
    <property type="match status" value="1"/>
</dbReference>
<evidence type="ECO:0000256" key="1">
    <source>
        <dbReference type="ARBA" id="ARBA00012528"/>
    </source>
</evidence>
<keyword evidence="3" id="KW-0597">Phosphoprotein</keyword>
<comment type="caution">
    <text evidence="6">The sequence shown here is derived from an EMBL/GenBank/DDBJ whole genome shotgun (WGS) entry which is preliminary data.</text>
</comment>
<dbReference type="EMBL" id="JBHEGD010000002">
    <property type="protein sequence ID" value="MFH6601727.1"/>
    <property type="molecule type" value="Genomic_DNA"/>
</dbReference>
<evidence type="ECO:0000256" key="3">
    <source>
        <dbReference type="PROSITE-ProRule" id="PRU00169"/>
    </source>
</evidence>
<evidence type="ECO:0000256" key="2">
    <source>
        <dbReference type="ARBA" id="ARBA00034247"/>
    </source>
</evidence>
<dbReference type="PANTHER" id="PTHR45138">
    <property type="entry name" value="REGULATORY COMPONENTS OF SENSORY TRANSDUCTION SYSTEM"/>
    <property type="match status" value="1"/>
</dbReference>
<dbReference type="RefSeq" id="WP_395273987.1">
    <property type="nucleotide sequence ID" value="NZ_JBHEGD010000002.1"/>
</dbReference>
<name>A0ABW7MJH7_9GAMM</name>
<dbReference type="Pfam" id="PF00072">
    <property type="entry name" value="Response_reg"/>
    <property type="match status" value="1"/>
</dbReference>
<evidence type="ECO:0000259" key="5">
    <source>
        <dbReference type="PROSITE" id="PS50887"/>
    </source>
</evidence>
<dbReference type="SUPFAM" id="SSF52172">
    <property type="entry name" value="CheY-like"/>
    <property type="match status" value="1"/>
</dbReference>
<accession>A0ABW7MJH7</accession>
<dbReference type="NCBIfam" id="TIGR00254">
    <property type="entry name" value="GGDEF"/>
    <property type="match status" value="1"/>
</dbReference>
<dbReference type="SMART" id="SM00448">
    <property type="entry name" value="REC"/>
    <property type="match status" value="1"/>
</dbReference>
<keyword evidence="6" id="KW-0548">Nucleotidyltransferase</keyword>
<sequence length="305" mass="34159">MSVVTAFADRRPKILVVDDQPVNVMILHEMLRPYYDVYMATKGNEVTTVAIKTQPDLILLDIVLNDINGYEVCSRLKADKSTKDIPVIFISAKAEDEDEATGLKVGAVDYIRKPFNTAIALSRIETHITLKLQADRLRDLANLDGLTGVHNRRAFDEMLSRYLDQSRREKQQLSLLMLDVDFFKRFNDHYGHLEGDECLKRVSKALEASSRRPFDFVARYGGEEFACVLPNTSSSGARQLAEVIRSSVEQLNIPHAQSSASKWVSVSVGVASNDPSHETTPESLLKKADEALYRAKNNGRNQVSS</sequence>
<protein>
    <recommendedName>
        <fullName evidence="1">diguanylate cyclase</fullName>
        <ecNumber evidence="1">2.7.7.65</ecNumber>
    </recommendedName>
</protein>
<organism evidence="6 7">
    <name type="scientific">Ectopseudomonas khazarica</name>
    <dbReference type="NCBI Taxonomy" id="2502979"/>
    <lineage>
        <taxon>Bacteria</taxon>
        <taxon>Pseudomonadati</taxon>
        <taxon>Pseudomonadota</taxon>
        <taxon>Gammaproteobacteria</taxon>
        <taxon>Pseudomonadales</taxon>
        <taxon>Pseudomonadaceae</taxon>
        <taxon>Ectopseudomonas</taxon>
    </lineage>
</organism>
<dbReference type="InterPro" id="IPR000160">
    <property type="entry name" value="GGDEF_dom"/>
</dbReference>
<feature type="modified residue" description="4-aspartylphosphate" evidence="3">
    <location>
        <position position="61"/>
    </location>
</feature>
<keyword evidence="6" id="KW-0808">Transferase</keyword>
<dbReference type="PANTHER" id="PTHR45138:SF9">
    <property type="entry name" value="DIGUANYLATE CYCLASE DGCM-RELATED"/>
    <property type="match status" value="1"/>
</dbReference>
<dbReference type="CDD" id="cd01949">
    <property type="entry name" value="GGDEF"/>
    <property type="match status" value="1"/>
</dbReference>
<gene>
    <name evidence="6" type="ORF">ACEVAQ_23785</name>
</gene>
<evidence type="ECO:0000313" key="7">
    <source>
        <dbReference type="Proteomes" id="UP001609932"/>
    </source>
</evidence>
<dbReference type="InterPro" id="IPR050469">
    <property type="entry name" value="Diguanylate_Cyclase"/>
</dbReference>
<dbReference type="InterPro" id="IPR011006">
    <property type="entry name" value="CheY-like_superfamily"/>
</dbReference>
<dbReference type="EC" id="2.7.7.65" evidence="1"/>
<dbReference type="PROSITE" id="PS50110">
    <property type="entry name" value="RESPONSE_REGULATORY"/>
    <property type="match status" value="1"/>
</dbReference>
<keyword evidence="7" id="KW-1185">Reference proteome</keyword>
<comment type="catalytic activity">
    <reaction evidence="2">
        <text>2 GTP = 3',3'-c-di-GMP + 2 diphosphate</text>
        <dbReference type="Rhea" id="RHEA:24898"/>
        <dbReference type="ChEBI" id="CHEBI:33019"/>
        <dbReference type="ChEBI" id="CHEBI:37565"/>
        <dbReference type="ChEBI" id="CHEBI:58805"/>
        <dbReference type="EC" id="2.7.7.65"/>
    </reaction>
</comment>
<dbReference type="InterPro" id="IPR001789">
    <property type="entry name" value="Sig_transdc_resp-reg_receiver"/>
</dbReference>
<dbReference type="GO" id="GO:0052621">
    <property type="term" value="F:diguanylate cyclase activity"/>
    <property type="evidence" value="ECO:0007669"/>
    <property type="project" value="UniProtKB-EC"/>
</dbReference>
<dbReference type="Gene3D" id="3.30.70.270">
    <property type="match status" value="1"/>
</dbReference>
<dbReference type="Gene3D" id="3.40.50.2300">
    <property type="match status" value="1"/>
</dbReference>
<dbReference type="PROSITE" id="PS50887">
    <property type="entry name" value="GGDEF"/>
    <property type="match status" value="1"/>
</dbReference>
<evidence type="ECO:0000313" key="6">
    <source>
        <dbReference type="EMBL" id="MFH6601727.1"/>
    </source>
</evidence>